<sequence>MDERMIKIIVDDRERNGGVLSVLRADGRCDIKVQRMPVGDYLIDERVLVERKTLPDLVASIKDGRLFRQALRLVEAEPWCVIVLEGTVSDLAGSGMRREAIQGALITLTLYLGIPLLRSMGPDETARLLIYIARQGRAYSGDGPQRHGRLPRGKRRLQIYILQGFPSIGPRRAARLLERFGTLDRILTAEIDELCAVKGIGLSVAKGIRWAVRENEPRYKVAPCKK</sequence>
<dbReference type="Pfam" id="PF14520">
    <property type="entry name" value="HHH_5"/>
    <property type="match status" value="1"/>
</dbReference>
<dbReference type="Gene3D" id="3.40.50.10130">
    <property type="match status" value="1"/>
</dbReference>
<dbReference type="InterPro" id="IPR033309">
    <property type="entry name" value="Mus81"/>
</dbReference>
<dbReference type="PANTHER" id="PTHR13451">
    <property type="entry name" value="CLASS II CROSSOVER JUNCTION ENDONUCLEASE MUS81"/>
    <property type="match status" value="1"/>
</dbReference>
<dbReference type="Pfam" id="PF02732">
    <property type="entry name" value="ERCC4"/>
    <property type="match status" value="1"/>
</dbReference>
<dbReference type="InterPro" id="IPR011335">
    <property type="entry name" value="Restrct_endonuc-II-like"/>
</dbReference>
<evidence type="ECO:0000256" key="1">
    <source>
        <dbReference type="ARBA" id="ARBA00022801"/>
    </source>
</evidence>
<proteinExistence type="predicted"/>
<dbReference type="AlphaFoldDB" id="A0A3B1BBM0"/>
<dbReference type="GO" id="GO:0006308">
    <property type="term" value="P:DNA catabolic process"/>
    <property type="evidence" value="ECO:0007669"/>
    <property type="project" value="InterPro"/>
</dbReference>
<dbReference type="GO" id="GO:0000727">
    <property type="term" value="P:double-strand break repair via break-induced replication"/>
    <property type="evidence" value="ECO:0007669"/>
    <property type="project" value="TreeGrafter"/>
</dbReference>
<dbReference type="Gene3D" id="1.10.150.20">
    <property type="entry name" value="5' to 3' exonuclease, C-terminal subdomain"/>
    <property type="match status" value="1"/>
</dbReference>
<name>A0A3B1BBM0_9ZZZZ</name>
<accession>A0A3B1BBM0</accession>
<dbReference type="SMART" id="SM00891">
    <property type="entry name" value="ERCC4"/>
    <property type="match status" value="1"/>
</dbReference>
<dbReference type="InterPro" id="IPR010994">
    <property type="entry name" value="RuvA_2-like"/>
</dbReference>
<keyword evidence="1" id="KW-0378">Hydrolase</keyword>
<dbReference type="GO" id="GO:0000712">
    <property type="term" value="P:resolution of meiotic recombination intermediates"/>
    <property type="evidence" value="ECO:0007669"/>
    <property type="project" value="TreeGrafter"/>
</dbReference>
<organism evidence="3">
    <name type="scientific">hydrothermal vent metagenome</name>
    <dbReference type="NCBI Taxonomy" id="652676"/>
    <lineage>
        <taxon>unclassified sequences</taxon>
        <taxon>metagenomes</taxon>
        <taxon>ecological metagenomes</taxon>
    </lineage>
</organism>
<dbReference type="GO" id="GO:0031573">
    <property type="term" value="P:mitotic intra-S DNA damage checkpoint signaling"/>
    <property type="evidence" value="ECO:0007669"/>
    <property type="project" value="TreeGrafter"/>
</dbReference>
<dbReference type="GO" id="GO:0048257">
    <property type="term" value="F:3'-flap endonuclease activity"/>
    <property type="evidence" value="ECO:0007669"/>
    <property type="project" value="TreeGrafter"/>
</dbReference>
<evidence type="ECO:0000313" key="3">
    <source>
        <dbReference type="EMBL" id="VAX03705.1"/>
    </source>
</evidence>
<evidence type="ECO:0000259" key="2">
    <source>
        <dbReference type="SMART" id="SM00891"/>
    </source>
</evidence>
<protein>
    <recommendedName>
        <fullName evidence="2">ERCC4 domain-containing protein</fullName>
    </recommendedName>
</protein>
<dbReference type="GO" id="GO:0005634">
    <property type="term" value="C:nucleus"/>
    <property type="evidence" value="ECO:0007669"/>
    <property type="project" value="TreeGrafter"/>
</dbReference>
<dbReference type="EMBL" id="UOFU01000346">
    <property type="protein sequence ID" value="VAX03705.1"/>
    <property type="molecule type" value="Genomic_DNA"/>
</dbReference>
<dbReference type="GO" id="GO:0003677">
    <property type="term" value="F:DNA binding"/>
    <property type="evidence" value="ECO:0007669"/>
    <property type="project" value="InterPro"/>
</dbReference>
<dbReference type="PANTHER" id="PTHR13451:SF0">
    <property type="entry name" value="CROSSOVER JUNCTION ENDONUCLEASE MUS81"/>
    <property type="match status" value="1"/>
</dbReference>
<dbReference type="SUPFAM" id="SSF47781">
    <property type="entry name" value="RuvA domain 2-like"/>
    <property type="match status" value="1"/>
</dbReference>
<dbReference type="GO" id="GO:0048476">
    <property type="term" value="C:Holliday junction resolvase complex"/>
    <property type="evidence" value="ECO:0007669"/>
    <property type="project" value="TreeGrafter"/>
</dbReference>
<feature type="domain" description="ERCC4" evidence="2">
    <location>
        <begin position="7"/>
        <end position="88"/>
    </location>
</feature>
<reference evidence="3" key="1">
    <citation type="submission" date="2018-06" db="EMBL/GenBank/DDBJ databases">
        <authorList>
            <person name="Zhirakovskaya E."/>
        </authorList>
    </citation>
    <scope>NUCLEOTIDE SEQUENCE</scope>
</reference>
<dbReference type="SUPFAM" id="SSF52980">
    <property type="entry name" value="Restriction endonuclease-like"/>
    <property type="match status" value="1"/>
</dbReference>
<dbReference type="GO" id="GO:0008821">
    <property type="term" value="F:crossover junction DNA endonuclease activity"/>
    <property type="evidence" value="ECO:0007669"/>
    <property type="project" value="InterPro"/>
</dbReference>
<dbReference type="CDD" id="cd20075">
    <property type="entry name" value="XPF_nuclease_XPF_arch"/>
    <property type="match status" value="1"/>
</dbReference>
<gene>
    <name evidence="3" type="ORF">MNBD_GAMMA20-2138</name>
</gene>
<dbReference type="InterPro" id="IPR006166">
    <property type="entry name" value="ERCC4_domain"/>
</dbReference>